<dbReference type="EMBL" id="PCSZ01000055">
    <property type="protein sequence ID" value="PIP60531.1"/>
    <property type="molecule type" value="Genomic_DNA"/>
</dbReference>
<evidence type="ECO:0000313" key="1">
    <source>
        <dbReference type="EMBL" id="PIP60531.1"/>
    </source>
</evidence>
<sequence length="486" mass="54342">MKSLSSLRVIAIALPWLAALCVAGWLFTIHYPASGIIHFSGTFDGSSPWLHAFEPGERVNSPGPQSDGWVGQRIFDQPVYNSARVPGAFDDVQIALELRSLRQPLVELGMLRDPETFSFEMQPLWSEALSSGWREVTTEGLHGYVLENQPDSALFSSDLNQIMTWDATTTPPAWNDEPRALHGYDVSLRGQHDFHIIPVNGSIHFEFLLQDMNRSREGKNIAAFRLTKGDELIWTGAGTVSGITDNRPSIVFSRTIDVQNLDPGVYHLSFVADDDLFIREIKTTARHWVIGPRLYFGDEVGFHTTSTPSLAWSNSLHIVADTFHTEGLQTISFGSNTAQLRETHTPYALARDPEEQSGAVRFSAPKGNVRLIADGYFALEESALFLPSPRRLTAESHPKEEGIIAVITPYKQPQELFDGWYRANANYQIIGDPDTLKFSLAAPGIASRSGAIDIRSFSLTYERPALSWKEWLQSVRREISSAWRRL</sequence>
<organism evidence="1 2">
    <name type="scientific">Candidatus Uhrbacteria bacterium CG22_combo_CG10-13_8_21_14_all_47_17</name>
    <dbReference type="NCBI Taxonomy" id="1975041"/>
    <lineage>
        <taxon>Bacteria</taxon>
        <taxon>Candidatus Uhriibacteriota</taxon>
    </lineage>
</organism>
<dbReference type="AlphaFoldDB" id="A0A2H0BSB1"/>
<comment type="caution">
    <text evidence="1">The sequence shown here is derived from an EMBL/GenBank/DDBJ whole genome shotgun (WGS) entry which is preliminary data.</text>
</comment>
<dbReference type="Proteomes" id="UP000231581">
    <property type="component" value="Unassembled WGS sequence"/>
</dbReference>
<proteinExistence type="predicted"/>
<name>A0A2H0BSB1_9BACT</name>
<evidence type="ECO:0000313" key="2">
    <source>
        <dbReference type="Proteomes" id="UP000231581"/>
    </source>
</evidence>
<protein>
    <submittedName>
        <fullName evidence="1">Uncharacterized protein</fullName>
    </submittedName>
</protein>
<reference evidence="1 2" key="1">
    <citation type="submission" date="2017-09" db="EMBL/GenBank/DDBJ databases">
        <title>Depth-based differentiation of microbial function through sediment-hosted aquifers and enrichment of novel symbionts in the deep terrestrial subsurface.</title>
        <authorList>
            <person name="Probst A.J."/>
            <person name="Ladd B."/>
            <person name="Jarett J.K."/>
            <person name="Geller-Mcgrath D.E."/>
            <person name="Sieber C.M."/>
            <person name="Emerson J.B."/>
            <person name="Anantharaman K."/>
            <person name="Thomas B.C."/>
            <person name="Malmstrom R."/>
            <person name="Stieglmeier M."/>
            <person name="Klingl A."/>
            <person name="Woyke T."/>
            <person name="Ryan C.M."/>
            <person name="Banfield J.F."/>
        </authorList>
    </citation>
    <scope>NUCLEOTIDE SEQUENCE [LARGE SCALE GENOMIC DNA]</scope>
    <source>
        <strain evidence="1">CG22_combo_CG10-13_8_21_14_all_47_17</strain>
    </source>
</reference>
<gene>
    <name evidence="1" type="ORF">COX00_02770</name>
</gene>
<accession>A0A2H0BSB1</accession>